<feature type="coiled-coil region" evidence="1">
    <location>
        <begin position="63"/>
        <end position="90"/>
    </location>
</feature>
<accession>A0AAW3WNU6</accession>
<organism evidence="2 3">
    <name type="scientific">Serratia fonticola</name>
    <dbReference type="NCBI Taxonomy" id="47917"/>
    <lineage>
        <taxon>Bacteria</taxon>
        <taxon>Pseudomonadati</taxon>
        <taxon>Pseudomonadota</taxon>
        <taxon>Gammaproteobacteria</taxon>
        <taxon>Enterobacterales</taxon>
        <taxon>Yersiniaceae</taxon>
        <taxon>Serratia</taxon>
    </lineage>
</organism>
<evidence type="ECO:0000313" key="3">
    <source>
        <dbReference type="Proteomes" id="UP000659084"/>
    </source>
</evidence>
<dbReference type="EMBL" id="JACNYO010000007">
    <property type="protein sequence ID" value="MBC3212451.1"/>
    <property type="molecule type" value="Genomic_DNA"/>
</dbReference>
<evidence type="ECO:0000313" key="2">
    <source>
        <dbReference type="EMBL" id="MBC3212451.1"/>
    </source>
</evidence>
<gene>
    <name evidence="2" type="ORF">H8J20_09890</name>
</gene>
<sequence>MKTVSLFDTGIGQVFSERGARNARAGKVLFQLLTKTGKGVNPAMIWLDAAIAVSDCIGAYLRYQQAKEITAQLEHQKEALDQQINNCQKILHVDTDLWQEEEQQRRKVLDDVLRRDNQAAQRLLKVIRSHRKTLDLLLMQLATLRKQPRSRTPELNALVSSVDKLMQAQLACLVAAFDESNS</sequence>
<keyword evidence="1" id="KW-0175">Coiled coil</keyword>
<dbReference type="RefSeq" id="WP_179252342.1">
    <property type="nucleotide sequence ID" value="NZ_JACBIV010000006.1"/>
</dbReference>
<dbReference type="Proteomes" id="UP000659084">
    <property type="component" value="Unassembled WGS sequence"/>
</dbReference>
<proteinExistence type="predicted"/>
<reference evidence="2" key="1">
    <citation type="submission" date="2020-08" db="EMBL/GenBank/DDBJ databases">
        <title>Food and environmental bacterial isolates.</title>
        <authorList>
            <person name="Richter L."/>
            <person name="Du Plessis E.M."/>
            <person name="Duvenage S."/>
            <person name="Allam M."/>
            <person name="Korsten L."/>
        </authorList>
    </citation>
    <scope>NUCLEOTIDE SEQUENCE</scope>
    <source>
        <strain evidence="2">UPMP2127</strain>
    </source>
</reference>
<protein>
    <submittedName>
        <fullName evidence="2">Uncharacterized protein</fullName>
    </submittedName>
</protein>
<dbReference type="AlphaFoldDB" id="A0AAW3WNU6"/>
<evidence type="ECO:0000256" key="1">
    <source>
        <dbReference type="SAM" id="Coils"/>
    </source>
</evidence>
<name>A0AAW3WNU6_SERFO</name>
<comment type="caution">
    <text evidence="2">The sequence shown here is derived from an EMBL/GenBank/DDBJ whole genome shotgun (WGS) entry which is preliminary data.</text>
</comment>